<dbReference type="OrthoDB" id="10405733at2759"/>
<feature type="domain" description="KY-like immunoglobulin-like" evidence="2">
    <location>
        <begin position="484"/>
        <end position="599"/>
    </location>
</feature>
<reference evidence="3 4" key="1">
    <citation type="journal article" date="2018" name="Sci. Rep.">
        <title>Genomic signatures of local adaptation to the degree of environmental predictability in rotifers.</title>
        <authorList>
            <person name="Franch-Gras L."/>
            <person name="Hahn C."/>
            <person name="Garcia-Roger E.M."/>
            <person name="Carmona M.J."/>
            <person name="Serra M."/>
            <person name="Gomez A."/>
        </authorList>
    </citation>
    <scope>NUCLEOTIDE SEQUENCE [LARGE SCALE GENOMIC DNA]</scope>
    <source>
        <strain evidence="3">HYR1</strain>
    </source>
</reference>
<dbReference type="Proteomes" id="UP000276133">
    <property type="component" value="Unassembled WGS sequence"/>
</dbReference>
<dbReference type="Pfam" id="PF23265">
    <property type="entry name" value="Ig-like_KY"/>
    <property type="match status" value="3"/>
</dbReference>
<dbReference type="EMBL" id="REGN01001187">
    <property type="protein sequence ID" value="RNA36439.1"/>
    <property type="molecule type" value="Genomic_DNA"/>
</dbReference>
<feature type="domain" description="KY-like immunoglobulin-like" evidence="2">
    <location>
        <begin position="609"/>
        <end position="729"/>
    </location>
</feature>
<feature type="region of interest" description="Disordered" evidence="1">
    <location>
        <begin position="1"/>
        <end position="22"/>
    </location>
</feature>
<sequence length="821" mass="95281">MILNKRCRSPTKPKKFDDTNDESPKIIIRTGFSTSISSSDSVVHHLYPSLTTVDKIHTIPGMYQVLQNVANTINYSEIINFHINKEMSGSPTGLRKILGHESRSDRLNNNQIQIKSPLQRKSDLFMPKFVIAAIDSHVKDIGIMHFKTITEMIYKLNEVTDCNLNLVRSIYKYLLTTQLESFRRNDTGSLIMRNYDLGIESTNTIFSRLCSFAGIENHLVRGIWKTICQEPGEKVETKSVWNIVNLECGWRFVQPAFTPVKYFLNSDITYEETEFYFLSDFDSLFYEFLPNDKQWQFTDAPLSSFKENLKEFEKNPIITPQFRTLNLSIIDYNKIIAIGKEPFKLEIKYPSELSDSINFKYILKLSHNSNLSHFNQARNLLSNDHEQSNSNLYVISEHHTDQNSISIKIFSLPEAGSYNFTIYASLIDDHQSSVDPTPFYLISNQESKAILSFKLTCSKPVHFEIPPNRITDINVFGTNLIMKRLGLTLCDFKQGILGTDREGKINLVFQMDQPLDLEAYLFSSDPEISSKCLELCILKRMVHNFLIIIINPPHPGLYGLDLHGAPRESYNSLLRSQLPPIGKFLIKCHYQLKSFCQYPKGDNRQWGPKQRFYDLGMHTVGNMDPYVVNEDGKQMEIEIAMLKSLTLWYRFDYDNNGTPKPIDEYCFMNYKNTTKHEKTVSFLLRFPYKGFYHLAIMAHDDVFPTPPDEIVFNYLIRVQDPSSDVEPFPTIIDPILWKDCCLIAPKNYRLNTFDVHFSMLVPRTNQVQITNGERFLDKLEPKEIENSWVGLVSIFDSKYVYIEAEFENKFKKLIKFKTRYN</sequence>
<evidence type="ECO:0000313" key="3">
    <source>
        <dbReference type="EMBL" id="RNA36439.1"/>
    </source>
</evidence>
<dbReference type="STRING" id="10195.A0A3M7SL30"/>
<dbReference type="AlphaFoldDB" id="A0A3M7SL30"/>
<evidence type="ECO:0000256" key="1">
    <source>
        <dbReference type="SAM" id="MobiDB-lite"/>
    </source>
</evidence>
<gene>
    <name evidence="3" type="ORF">BpHYR1_003161</name>
</gene>
<feature type="domain" description="KY-like immunoglobulin-like" evidence="2">
    <location>
        <begin position="309"/>
        <end position="467"/>
    </location>
</feature>
<name>A0A3M7SL30_BRAPC</name>
<feature type="compositionally biased region" description="Basic residues" evidence="1">
    <location>
        <begin position="1"/>
        <end position="13"/>
    </location>
</feature>
<protein>
    <submittedName>
        <fullName evidence="3">Kyphoscoliosis peptidase</fullName>
    </submittedName>
</protein>
<evidence type="ECO:0000313" key="4">
    <source>
        <dbReference type="Proteomes" id="UP000276133"/>
    </source>
</evidence>
<evidence type="ECO:0000259" key="2">
    <source>
        <dbReference type="Pfam" id="PF23265"/>
    </source>
</evidence>
<dbReference type="InterPro" id="IPR056564">
    <property type="entry name" value="Ig-like_KY"/>
</dbReference>
<comment type="caution">
    <text evidence="3">The sequence shown here is derived from an EMBL/GenBank/DDBJ whole genome shotgun (WGS) entry which is preliminary data.</text>
</comment>
<organism evidence="3 4">
    <name type="scientific">Brachionus plicatilis</name>
    <name type="common">Marine rotifer</name>
    <name type="synonym">Brachionus muelleri</name>
    <dbReference type="NCBI Taxonomy" id="10195"/>
    <lineage>
        <taxon>Eukaryota</taxon>
        <taxon>Metazoa</taxon>
        <taxon>Spiralia</taxon>
        <taxon>Gnathifera</taxon>
        <taxon>Rotifera</taxon>
        <taxon>Eurotatoria</taxon>
        <taxon>Monogononta</taxon>
        <taxon>Pseudotrocha</taxon>
        <taxon>Ploima</taxon>
        <taxon>Brachionidae</taxon>
        <taxon>Brachionus</taxon>
    </lineage>
</organism>
<dbReference type="InterPro" id="IPR053041">
    <property type="entry name" value="Transglut-like_Superfamily_Mod"/>
</dbReference>
<dbReference type="PANTHER" id="PTHR47020">
    <property type="entry name" value="HILLARIN"/>
    <property type="match status" value="1"/>
</dbReference>
<proteinExistence type="predicted"/>
<keyword evidence="4" id="KW-1185">Reference proteome</keyword>
<accession>A0A3M7SL30</accession>
<dbReference type="PANTHER" id="PTHR47020:SF1">
    <property type="entry name" value="HILLARIN"/>
    <property type="match status" value="1"/>
</dbReference>